<protein>
    <submittedName>
        <fullName evidence="1">Uncharacterized protein</fullName>
    </submittedName>
</protein>
<organism evidence="1 2">
    <name type="scientific">Massilia eburnea</name>
    <dbReference type="NCBI Taxonomy" id="1776165"/>
    <lineage>
        <taxon>Bacteria</taxon>
        <taxon>Pseudomonadati</taxon>
        <taxon>Pseudomonadota</taxon>
        <taxon>Betaproteobacteria</taxon>
        <taxon>Burkholderiales</taxon>
        <taxon>Oxalobacteraceae</taxon>
        <taxon>Telluria group</taxon>
        <taxon>Massilia</taxon>
    </lineage>
</organism>
<keyword evidence="2" id="KW-1185">Reference proteome</keyword>
<comment type="caution">
    <text evidence="1">The sequence shown here is derived from an EMBL/GenBank/DDBJ whole genome shotgun (WGS) entry which is preliminary data.</text>
</comment>
<dbReference type="Proteomes" id="UP000472320">
    <property type="component" value="Unassembled WGS sequence"/>
</dbReference>
<evidence type="ECO:0000313" key="2">
    <source>
        <dbReference type="Proteomes" id="UP000472320"/>
    </source>
</evidence>
<dbReference type="EMBL" id="WNKX01000001">
    <property type="protein sequence ID" value="MTW09244.1"/>
    <property type="molecule type" value="Genomic_DNA"/>
</dbReference>
<gene>
    <name evidence="1" type="ORF">GM658_01395</name>
</gene>
<reference evidence="1 2" key="1">
    <citation type="submission" date="2019-11" db="EMBL/GenBank/DDBJ databases">
        <title>Type strains purchased from KCTC, JCM and DSMZ.</title>
        <authorList>
            <person name="Lu H."/>
        </authorList>
    </citation>
    <scope>NUCLEOTIDE SEQUENCE [LARGE SCALE GENOMIC DNA]</scope>
    <source>
        <strain evidence="1 2">JCM 31587</strain>
    </source>
</reference>
<sequence length="176" mass="18212">MSTIIAGHFQLQETALDACQAFKAAGFDEGRVTTFFNNPPGQHNVIPTGGDQAQSQGAKETPEAVAKGEVTGAAIGAAAGAATIPLTGPLGPVLGGLVGAHVGSLYSFSELQEKDESGPPPRQSCMMVAVAVEAADEARAVALMRRQGADQVERAEGIVENGDWKDFDPLSHPQFI</sequence>
<accession>A0A6L6QB04</accession>
<evidence type="ECO:0000313" key="1">
    <source>
        <dbReference type="EMBL" id="MTW09244.1"/>
    </source>
</evidence>
<dbReference type="AlphaFoldDB" id="A0A6L6QB04"/>
<dbReference type="OrthoDB" id="6369218at2"/>
<dbReference type="RefSeq" id="WP_155452222.1">
    <property type="nucleotide sequence ID" value="NZ_WNKX01000001.1"/>
</dbReference>
<name>A0A6L6QB04_9BURK</name>
<proteinExistence type="predicted"/>